<evidence type="ECO:0000313" key="1">
    <source>
        <dbReference type="EMBL" id="UOE39692.1"/>
    </source>
</evidence>
<accession>A0ABY4BN72</accession>
<dbReference type="Proteomes" id="UP000831068">
    <property type="component" value="Plasmid unnamed2"/>
</dbReference>
<geneLocation type="plasmid" evidence="1 2">
    <name>unnamed2</name>
</geneLocation>
<gene>
    <name evidence="1" type="ORF">MTP08_14690</name>
</gene>
<keyword evidence="2" id="KW-1185">Reference proteome</keyword>
<dbReference type="RefSeq" id="WP_243577829.1">
    <property type="nucleotide sequence ID" value="NZ_CP094531.1"/>
</dbReference>
<protein>
    <submittedName>
        <fullName evidence="1">Uncharacterized protein</fullName>
    </submittedName>
</protein>
<keyword evidence="1" id="KW-0614">Plasmid</keyword>
<reference evidence="1 2" key="1">
    <citation type="submission" date="2022-03" db="EMBL/GenBank/DDBJ databases">
        <title>Chryseobacterium sp. isolated from the Andong Sikhe.</title>
        <authorList>
            <person name="Won M."/>
            <person name="Kim S.-J."/>
            <person name="Kwon S.-W."/>
        </authorList>
    </citation>
    <scope>NUCLEOTIDE SEQUENCE [LARGE SCALE GENOMIC DNA]</scope>
    <source>
        <strain evidence="1 2">ADR-1</strain>
        <plasmid evidence="1 2">unnamed2</plasmid>
    </source>
</reference>
<organism evidence="1 2">
    <name type="scientific">Chryseobacterium oryzae</name>
    <dbReference type="NCBI Taxonomy" id="2929799"/>
    <lineage>
        <taxon>Bacteria</taxon>
        <taxon>Pseudomonadati</taxon>
        <taxon>Bacteroidota</taxon>
        <taxon>Flavobacteriia</taxon>
        <taxon>Flavobacteriales</taxon>
        <taxon>Weeksellaceae</taxon>
        <taxon>Chryseobacterium group</taxon>
        <taxon>Chryseobacterium</taxon>
    </lineage>
</organism>
<proteinExistence type="predicted"/>
<sequence>MKKNKMNQNFVSEFQEFLEERQLLNYSYSNFFKREFSLKKTELIKYIRNSNFERVDFLWKILLFSVSSKFLYNFSKENYRLICDYYCDVYNCEDQILRYVFRYKLKSLDELAEGLSAENYRLYYNHCHSKVDDYAEFFVSIFYKIDQNLFNVNSSQKLKRHFEDDYFKEEFSDKGGDLTNEIFKALENKLKHMQHEKIF</sequence>
<name>A0ABY4BN72_9FLAO</name>
<evidence type="ECO:0000313" key="2">
    <source>
        <dbReference type="Proteomes" id="UP000831068"/>
    </source>
</evidence>
<dbReference type="EMBL" id="CP094531">
    <property type="protein sequence ID" value="UOE39692.1"/>
    <property type="molecule type" value="Genomic_DNA"/>
</dbReference>